<dbReference type="Pfam" id="PF24840">
    <property type="entry name" value="NTF2_SigF"/>
    <property type="match status" value="1"/>
</dbReference>
<dbReference type="OrthoDB" id="2344312at2759"/>
<sequence length="375" mass="42625">MPVARRQTTDGVVVVPATYGGFSSLSAGAIVGVTLGAVAGFLLVLWMVYTCLNFGRPVETSSSSVYTGTASAVSVRRSKSRHHHRKHRSPRARVIATEQVRVRESVSRPPGPVIIEAAPPPMQERRHSRVPPPRVVTDDEEDEVVVIEEHSPERRRRRHIKEIKTVIRDLVQGSPEKQQSALYSNFTEDASFTHPFCHVPSFGNVQIPFLFTINSRWFVLMIYRWYRILSPNIEMEIESSVQDQKTNLLYVKMRQDFRLWFVPFYSAPVDFVVVLRLETRTIDANGNPLPRGYGDAASVGTRQRQFIVSQEDHYQVGEWLKFIAPFFGYWAWHVWTLFATLLCVVGAFFGYPLTLLFGQMAGPNSNGNGQENKRE</sequence>
<evidence type="ECO:0000313" key="4">
    <source>
        <dbReference type="EMBL" id="OHE90730.1"/>
    </source>
</evidence>
<evidence type="ECO:0000313" key="5">
    <source>
        <dbReference type="Proteomes" id="UP000176998"/>
    </source>
</evidence>
<name>A0A1G4ANH0_9PEZI</name>
<feature type="domain" description="SigF-like NTF2-like" evidence="3">
    <location>
        <begin position="161"/>
        <end position="279"/>
    </location>
</feature>
<gene>
    <name evidence="4" type="ORF">CORC01_13983</name>
</gene>
<keyword evidence="5" id="KW-1185">Reference proteome</keyword>
<dbReference type="AlphaFoldDB" id="A0A1G4ANH0"/>
<feature type="transmembrane region" description="Helical" evidence="2">
    <location>
        <begin position="25"/>
        <end position="49"/>
    </location>
</feature>
<proteinExistence type="predicted"/>
<keyword evidence="2" id="KW-0472">Membrane</keyword>
<dbReference type="PANTHER" id="PTHR35393:SF1">
    <property type="entry name" value="SNOAL-LIKE DOMAIN-CONTAINING PROTEIN"/>
    <property type="match status" value="1"/>
</dbReference>
<dbReference type="STRING" id="1209926.A0A1G4ANH0"/>
<keyword evidence="2" id="KW-0812">Transmembrane</keyword>
<evidence type="ECO:0000256" key="2">
    <source>
        <dbReference type="SAM" id="Phobius"/>
    </source>
</evidence>
<dbReference type="InterPro" id="IPR057514">
    <property type="entry name" value="NTF2_SigF"/>
</dbReference>
<evidence type="ECO:0000259" key="3">
    <source>
        <dbReference type="Pfam" id="PF24840"/>
    </source>
</evidence>
<dbReference type="GeneID" id="34567107"/>
<accession>A0A1G4ANH0</accession>
<organism evidence="4 5">
    <name type="scientific">Colletotrichum orchidophilum</name>
    <dbReference type="NCBI Taxonomy" id="1209926"/>
    <lineage>
        <taxon>Eukaryota</taxon>
        <taxon>Fungi</taxon>
        <taxon>Dikarya</taxon>
        <taxon>Ascomycota</taxon>
        <taxon>Pezizomycotina</taxon>
        <taxon>Sordariomycetes</taxon>
        <taxon>Hypocreomycetidae</taxon>
        <taxon>Glomerellales</taxon>
        <taxon>Glomerellaceae</taxon>
        <taxon>Colletotrichum</taxon>
    </lineage>
</organism>
<evidence type="ECO:0000256" key="1">
    <source>
        <dbReference type="SAM" id="MobiDB-lite"/>
    </source>
</evidence>
<dbReference type="Proteomes" id="UP000176998">
    <property type="component" value="Unassembled WGS sequence"/>
</dbReference>
<feature type="region of interest" description="Disordered" evidence="1">
    <location>
        <begin position="110"/>
        <end position="135"/>
    </location>
</feature>
<keyword evidence="2" id="KW-1133">Transmembrane helix</keyword>
<reference evidence="4 5" key="1">
    <citation type="submission" date="2016-09" db="EMBL/GenBank/DDBJ databases">
        <authorList>
            <person name="Capua I."/>
            <person name="De Benedictis P."/>
            <person name="Joannis T."/>
            <person name="Lombin L.H."/>
            <person name="Cattoli G."/>
        </authorList>
    </citation>
    <scope>NUCLEOTIDE SEQUENCE [LARGE SCALE GENOMIC DNA]</scope>
    <source>
        <strain evidence="4 5">IMI 309357</strain>
    </source>
</reference>
<dbReference type="PANTHER" id="PTHR35393">
    <property type="entry name" value="CHROMOSOME 1, WHOLE GENOME SHOTGUN SEQUENCE"/>
    <property type="match status" value="1"/>
</dbReference>
<feature type="transmembrane region" description="Helical" evidence="2">
    <location>
        <begin position="329"/>
        <end position="351"/>
    </location>
</feature>
<dbReference type="EMBL" id="MJBS01000227">
    <property type="protein sequence ID" value="OHE90730.1"/>
    <property type="molecule type" value="Genomic_DNA"/>
</dbReference>
<comment type="caution">
    <text evidence="4">The sequence shown here is derived from an EMBL/GenBank/DDBJ whole genome shotgun (WGS) entry which is preliminary data.</text>
</comment>
<protein>
    <recommendedName>
        <fullName evidence="3">SigF-like NTF2-like domain-containing protein</fullName>
    </recommendedName>
</protein>
<dbReference type="RefSeq" id="XP_022467906.1">
    <property type="nucleotide sequence ID" value="XM_022625597.1"/>
</dbReference>